<name>A0ABP7VUD1_9ACTN</name>
<dbReference type="InterPro" id="IPR042099">
    <property type="entry name" value="ANL_N_sf"/>
</dbReference>
<evidence type="ECO:0000259" key="6">
    <source>
        <dbReference type="Pfam" id="PF23024"/>
    </source>
</evidence>
<dbReference type="PANTHER" id="PTHR22754:SF32">
    <property type="entry name" value="DISCO-INTERACTING PROTEIN 2"/>
    <property type="match status" value="1"/>
</dbReference>
<dbReference type="InterPro" id="IPR020845">
    <property type="entry name" value="AMP-binding_CS"/>
</dbReference>
<comment type="caution">
    <text evidence="7">The sequence shown here is derived from an EMBL/GenBank/DDBJ whole genome shotgun (WGS) entry which is preliminary data.</text>
</comment>
<dbReference type="GO" id="GO:0016874">
    <property type="term" value="F:ligase activity"/>
    <property type="evidence" value="ECO:0007669"/>
    <property type="project" value="UniProtKB-KW"/>
</dbReference>
<dbReference type="Pfam" id="PF23024">
    <property type="entry name" value="AMP-dom_DIP2-like"/>
    <property type="match status" value="1"/>
</dbReference>
<dbReference type="InterPro" id="IPR000873">
    <property type="entry name" value="AMP-dep_synth/lig_dom"/>
</dbReference>
<keyword evidence="3" id="KW-0276">Fatty acid metabolism</keyword>
<accession>A0ABP7VUD1</accession>
<dbReference type="SUPFAM" id="SSF56801">
    <property type="entry name" value="Acetyl-CoA synthetase-like"/>
    <property type="match status" value="1"/>
</dbReference>
<dbReference type="InterPro" id="IPR025110">
    <property type="entry name" value="AMP-bd_C"/>
</dbReference>
<dbReference type="Proteomes" id="UP001499984">
    <property type="component" value="Unassembled WGS sequence"/>
</dbReference>
<sequence length="597" mass="65276">MRDERDALASPDHLVSRLEQHALETPDHPAVVFVRHPDGRPVEETLTYRALDREARKVAAWLRGRCMVGDRVLLLYGTGLEFVKVLIGCMYAGVVAVPSPMPGQQRGHDTRSAGIVRDADVRLVLTTSGDLPSVSTFLKEADAEDVPCVATDTLDLAEAPGWRVPPLDDATLVILQYTSGSTSDPKGVMVTHGSLTHNVGEMAHAFDLDSEARMGSWLPQHHDMGLMGKLLLPLHLGATTILMAPMDFLRRPHLWLRLLDTYDITTTVAPNFAYDLCVRRVTDEQLAGVDLSRLRNAGNGSEPVSARTLLAFAERFAPAGFRLDAFNPCYGMAETTLLVTGTRPDRAPALATVDADALARKEIRALPADAEGARLVSSGRVNDLTVRIVDPDTGRTLPDGRIGEIWVRGASVTDGYWRNPEATERIFRAHTAEGDGPYLRTGDTGALSDGELFVTGRVKEMLVVNGRNLYPHDLEREVQDLHEAFQGLVGSVCAVPADGERVVVLQEMRPRRSAPVDLPELARTVRGALAERAGIRVGGVVFLRPGQVRRTTSGKIRRSHMRQMFMDDSLAGLYEDLDAPVRRAYRETAQTASGRSA</sequence>
<dbReference type="InterPro" id="IPR040097">
    <property type="entry name" value="FAAL/FAAC"/>
</dbReference>
<dbReference type="Gene3D" id="3.30.300.30">
    <property type="match status" value="1"/>
</dbReference>
<evidence type="ECO:0000256" key="2">
    <source>
        <dbReference type="ARBA" id="ARBA00022598"/>
    </source>
</evidence>
<evidence type="ECO:0000256" key="3">
    <source>
        <dbReference type="ARBA" id="ARBA00022832"/>
    </source>
</evidence>
<gene>
    <name evidence="7" type="ORF">GCM10022233_61010</name>
</gene>
<keyword evidence="2 7" id="KW-0436">Ligase</keyword>
<feature type="domain" description="AMP-dependent synthetase/ligase" evidence="5">
    <location>
        <begin position="18"/>
        <end position="417"/>
    </location>
</feature>
<keyword evidence="4" id="KW-0443">Lipid metabolism</keyword>
<evidence type="ECO:0000256" key="1">
    <source>
        <dbReference type="ARBA" id="ARBA00006432"/>
    </source>
</evidence>
<dbReference type="InterPro" id="IPR045851">
    <property type="entry name" value="AMP-bd_C_sf"/>
</dbReference>
<proteinExistence type="inferred from homology"/>
<keyword evidence="8" id="KW-1185">Reference proteome</keyword>
<reference evidence="8" key="1">
    <citation type="journal article" date="2019" name="Int. J. Syst. Evol. Microbiol.">
        <title>The Global Catalogue of Microorganisms (GCM) 10K type strain sequencing project: providing services to taxonomists for standard genome sequencing and annotation.</title>
        <authorList>
            <consortium name="The Broad Institute Genomics Platform"/>
            <consortium name="The Broad Institute Genome Sequencing Center for Infectious Disease"/>
            <person name="Wu L."/>
            <person name="Ma J."/>
        </authorList>
    </citation>
    <scope>NUCLEOTIDE SEQUENCE [LARGE SCALE GENOMIC DNA]</scope>
    <source>
        <strain evidence="8">JCM 16925</strain>
    </source>
</reference>
<dbReference type="CDD" id="cd05931">
    <property type="entry name" value="FAAL"/>
    <property type="match status" value="1"/>
</dbReference>
<dbReference type="PANTHER" id="PTHR22754">
    <property type="entry name" value="DISCO-INTERACTING PROTEIN 2 DIP2 -RELATED"/>
    <property type="match status" value="1"/>
</dbReference>
<organism evidence="7 8">
    <name type="scientific">Streptomyces shaanxiensis</name>
    <dbReference type="NCBI Taxonomy" id="653357"/>
    <lineage>
        <taxon>Bacteria</taxon>
        <taxon>Bacillati</taxon>
        <taxon>Actinomycetota</taxon>
        <taxon>Actinomycetes</taxon>
        <taxon>Kitasatosporales</taxon>
        <taxon>Streptomycetaceae</taxon>
        <taxon>Streptomyces</taxon>
    </lineage>
</organism>
<dbReference type="Gene3D" id="3.40.50.12780">
    <property type="entry name" value="N-terminal domain of ligase-like"/>
    <property type="match status" value="1"/>
</dbReference>
<evidence type="ECO:0000313" key="8">
    <source>
        <dbReference type="Proteomes" id="UP001499984"/>
    </source>
</evidence>
<evidence type="ECO:0000259" key="5">
    <source>
        <dbReference type="Pfam" id="PF00501"/>
    </source>
</evidence>
<dbReference type="Pfam" id="PF00501">
    <property type="entry name" value="AMP-binding"/>
    <property type="match status" value="1"/>
</dbReference>
<feature type="domain" description="AMP-binding enzyme C-terminal" evidence="6">
    <location>
        <begin position="460"/>
        <end position="570"/>
    </location>
</feature>
<dbReference type="PROSITE" id="PS00455">
    <property type="entry name" value="AMP_BINDING"/>
    <property type="match status" value="1"/>
</dbReference>
<protein>
    <submittedName>
        <fullName evidence="7">Fatty acyl-AMP ligase</fullName>
    </submittedName>
</protein>
<comment type="similarity">
    <text evidence="1">Belongs to the ATP-dependent AMP-binding enzyme family.</text>
</comment>
<evidence type="ECO:0000313" key="7">
    <source>
        <dbReference type="EMBL" id="GAA4074794.1"/>
    </source>
</evidence>
<dbReference type="EMBL" id="BAAAZY010000018">
    <property type="protein sequence ID" value="GAA4074794.1"/>
    <property type="molecule type" value="Genomic_DNA"/>
</dbReference>
<evidence type="ECO:0000256" key="4">
    <source>
        <dbReference type="ARBA" id="ARBA00023098"/>
    </source>
</evidence>